<protein>
    <submittedName>
        <fullName evidence="2">Uncharacterized protein</fullName>
    </submittedName>
</protein>
<comment type="caution">
    <text evidence="2">The sequence shown here is derived from an EMBL/GenBank/DDBJ whole genome shotgun (WGS) entry which is preliminary data.</text>
</comment>
<feature type="region of interest" description="Disordered" evidence="1">
    <location>
        <begin position="42"/>
        <end position="69"/>
    </location>
</feature>
<dbReference type="AlphaFoldDB" id="A0A813IWM5"/>
<evidence type="ECO:0000313" key="3">
    <source>
        <dbReference type="Proteomes" id="UP000626109"/>
    </source>
</evidence>
<organism evidence="2 3">
    <name type="scientific">Polarella glacialis</name>
    <name type="common">Dinoflagellate</name>
    <dbReference type="NCBI Taxonomy" id="89957"/>
    <lineage>
        <taxon>Eukaryota</taxon>
        <taxon>Sar</taxon>
        <taxon>Alveolata</taxon>
        <taxon>Dinophyceae</taxon>
        <taxon>Suessiales</taxon>
        <taxon>Suessiaceae</taxon>
        <taxon>Polarella</taxon>
    </lineage>
</organism>
<name>A0A813IWM5_POLGL</name>
<reference evidence="2" key="1">
    <citation type="submission" date="2021-02" db="EMBL/GenBank/DDBJ databases">
        <authorList>
            <person name="Dougan E. K."/>
            <person name="Rhodes N."/>
            <person name="Thang M."/>
            <person name="Chan C."/>
        </authorList>
    </citation>
    <scope>NUCLEOTIDE SEQUENCE</scope>
</reference>
<proteinExistence type="predicted"/>
<sequence>MTTTFSIPSSFCSVEEVSARAGNPWQAARARHVGEGSKLIFRSSRSNHQASFGKKSQPPSQQQQQQQQQQQCSELDALLSLGPTPTEAEVSSVLQAGLDRWRENPRAAAVVLSGLARKRLPNICVHILTVMQASRVEVNVYHCTAAISACEK</sequence>
<dbReference type="Proteomes" id="UP000626109">
    <property type="component" value="Unassembled WGS sequence"/>
</dbReference>
<evidence type="ECO:0000313" key="2">
    <source>
        <dbReference type="EMBL" id="CAE8664047.1"/>
    </source>
</evidence>
<feature type="non-terminal residue" evidence="2">
    <location>
        <position position="1"/>
    </location>
</feature>
<evidence type="ECO:0000256" key="1">
    <source>
        <dbReference type="SAM" id="MobiDB-lite"/>
    </source>
</evidence>
<accession>A0A813IWM5</accession>
<dbReference type="EMBL" id="CAJNNW010019158">
    <property type="protein sequence ID" value="CAE8664047.1"/>
    <property type="molecule type" value="Genomic_DNA"/>
</dbReference>
<gene>
    <name evidence="2" type="ORF">PGLA2088_LOCUS15470</name>
</gene>
<feature type="compositionally biased region" description="Low complexity" evidence="1">
    <location>
        <begin position="56"/>
        <end position="69"/>
    </location>
</feature>